<sequence>MTLDAGLLDLVIDLRETFLAGFAVFLRVGAAMALLPAFGEQTVPVRIRLALALAFTAIVLPPVADKVAPIATEEALLGLPLLTETLIGLALGAALRVFVFALQTAGAIIAQAISLAQMFGTVGEPQPVVSHLLTVAGLALAVTIGLHVRFAEYLILSYDLLPAGGRPVAAEMTRWGVALIAESFGLAFSLALPFVIGGTLYNLAIGAINRAMPSLMVSLVGAPAQVLGGIVLLALLAPVMLGVWIGRFGQFLSAPFGMP</sequence>
<dbReference type="PANTHER" id="PTHR30065:SF1">
    <property type="entry name" value="SURFACE PRESENTATION OF ANTIGENS PROTEIN SPAR"/>
    <property type="match status" value="1"/>
</dbReference>
<organism evidence="7 8">
    <name type="scientific">Haematobacter massiliensis</name>
    <dbReference type="NCBI Taxonomy" id="195105"/>
    <lineage>
        <taxon>Bacteria</taxon>
        <taxon>Pseudomonadati</taxon>
        <taxon>Pseudomonadota</taxon>
        <taxon>Alphaproteobacteria</taxon>
        <taxon>Rhodobacterales</taxon>
        <taxon>Paracoccaceae</taxon>
        <taxon>Haematobacter</taxon>
    </lineage>
</organism>
<evidence type="ECO:0000256" key="4">
    <source>
        <dbReference type="ARBA" id="ARBA00022692"/>
    </source>
</evidence>
<evidence type="ECO:0000256" key="2">
    <source>
        <dbReference type="ARBA" id="ARBA00009772"/>
    </source>
</evidence>
<dbReference type="Pfam" id="PF01311">
    <property type="entry name" value="Bac_export_1"/>
    <property type="match status" value="1"/>
</dbReference>
<keyword evidence="7" id="KW-0969">Cilium</keyword>
<comment type="caution">
    <text evidence="7">The sequence shown here is derived from an EMBL/GenBank/DDBJ whole genome shotgun (WGS) entry which is preliminary data.</text>
</comment>
<keyword evidence="3" id="KW-1003">Cell membrane</keyword>
<dbReference type="OrthoDB" id="9779817at2"/>
<dbReference type="Proteomes" id="UP000028826">
    <property type="component" value="Unassembled WGS sequence"/>
</dbReference>
<dbReference type="PRINTS" id="PR00953">
    <property type="entry name" value="TYPE3IMRPROT"/>
</dbReference>
<keyword evidence="5" id="KW-1133">Transmembrane helix</keyword>
<evidence type="ECO:0000256" key="6">
    <source>
        <dbReference type="ARBA" id="ARBA00023136"/>
    </source>
</evidence>
<dbReference type="RefSeq" id="WP_051911039.1">
    <property type="nucleotide sequence ID" value="NZ_CAMIFG010000102.1"/>
</dbReference>
<keyword evidence="7" id="KW-0966">Cell projection</keyword>
<evidence type="ECO:0000256" key="5">
    <source>
        <dbReference type="ARBA" id="ARBA00022989"/>
    </source>
</evidence>
<protein>
    <submittedName>
        <fullName evidence="7">Flagellar biosynthesis protein FliR</fullName>
    </submittedName>
</protein>
<keyword evidence="4" id="KW-0812">Transmembrane</keyword>
<gene>
    <name evidence="7" type="ORF">CN97_13415</name>
</gene>
<name>A0A086Y8E1_9RHOB</name>
<dbReference type="PANTHER" id="PTHR30065">
    <property type="entry name" value="FLAGELLAR BIOSYNTHETIC PROTEIN FLIR"/>
    <property type="match status" value="1"/>
</dbReference>
<dbReference type="InterPro" id="IPR002010">
    <property type="entry name" value="T3SS_IM_R"/>
</dbReference>
<comment type="similarity">
    <text evidence="2">Belongs to the FliR/MopE/SpaR family.</text>
</comment>
<dbReference type="AlphaFoldDB" id="A0A086Y8E1"/>
<evidence type="ECO:0000313" key="8">
    <source>
        <dbReference type="Proteomes" id="UP000028826"/>
    </source>
</evidence>
<keyword evidence="6" id="KW-0472">Membrane</keyword>
<evidence type="ECO:0000256" key="1">
    <source>
        <dbReference type="ARBA" id="ARBA00004651"/>
    </source>
</evidence>
<dbReference type="GO" id="GO:0005886">
    <property type="term" value="C:plasma membrane"/>
    <property type="evidence" value="ECO:0007669"/>
    <property type="project" value="UniProtKB-SubCell"/>
</dbReference>
<dbReference type="EMBL" id="JGYG01000003">
    <property type="protein sequence ID" value="KFI30541.1"/>
    <property type="molecule type" value="Genomic_DNA"/>
</dbReference>
<reference evidence="7 8" key="1">
    <citation type="submission" date="2014-03" db="EMBL/GenBank/DDBJ databases">
        <title>Genome of Haematobacter massiliensis CCUG 47968.</title>
        <authorList>
            <person name="Wang D."/>
            <person name="Wang G."/>
        </authorList>
    </citation>
    <scope>NUCLEOTIDE SEQUENCE [LARGE SCALE GENOMIC DNA]</scope>
    <source>
        <strain evidence="7 8">CCUG 47968</strain>
    </source>
</reference>
<accession>A0A086Y8E1</accession>
<evidence type="ECO:0000313" key="7">
    <source>
        <dbReference type="EMBL" id="KFI30541.1"/>
    </source>
</evidence>
<evidence type="ECO:0000256" key="3">
    <source>
        <dbReference type="ARBA" id="ARBA00022475"/>
    </source>
</evidence>
<keyword evidence="7" id="KW-0282">Flagellum</keyword>
<proteinExistence type="inferred from homology"/>
<dbReference type="GO" id="GO:0006605">
    <property type="term" value="P:protein targeting"/>
    <property type="evidence" value="ECO:0007669"/>
    <property type="project" value="InterPro"/>
</dbReference>
<comment type="subcellular location">
    <subcellularLocation>
        <location evidence="1">Cell membrane</location>
        <topology evidence="1">Multi-pass membrane protein</topology>
    </subcellularLocation>
</comment>
<dbReference type="eggNOG" id="COG1684">
    <property type="taxonomic scope" value="Bacteria"/>
</dbReference>
<keyword evidence="8" id="KW-1185">Reference proteome</keyword>
<dbReference type="STRING" id="195105.CN97_13415"/>